<organism evidence="1 2">
    <name type="scientific">Trichonephila clavata</name>
    <name type="common">Joro spider</name>
    <name type="synonym">Nephila clavata</name>
    <dbReference type="NCBI Taxonomy" id="2740835"/>
    <lineage>
        <taxon>Eukaryota</taxon>
        <taxon>Metazoa</taxon>
        <taxon>Ecdysozoa</taxon>
        <taxon>Arthropoda</taxon>
        <taxon>Chelicerata</taxon>
        <taxon>Arachnida</taxon>
        <taxon>Araneae</taxon>
        <taxon>Araneomorphae</taxon>
        <taxon>Entelegynae</taxon>
        <taxon>Araneoidea</taxon>
        <taxon>Nephilidae</taxon>
        <taxon>Trichonephila</taxon>
    </lineage>
</organism>
<dbReference type="Proteomes" id="UP000887116">
    <property type="component" value="Unassembled WGS sequence"/>
</dbReference>
<reference evidence="1" key="1">
    <citation type="submission" date="2020-07" db="EMBL/GenBank/DDBJ databases">
        <title>Multicomponent nature underlies the extraordinary mechanical properties of spider dragline silk.</title>
        <authorList>
            <person name="Kono N."/>
            <person name="Nakamura H."/>
            <person name="Mori M."/>
            <person name="Yoshida Y."/>
            <person name="Ohtoshi R."/>
            <person name="Malay A.D."/>
            <person name="Moran D.A.P."/>
            <person name="Tomita M."/>
            <person name="Numata K."/>
            <person name="Arakawa K."/>
        </authorList>
    </citation>
    <scope>NUCLEOTIDE SEQUENCE</scope>
</reference>
<protein>
    <submittedName>
        <fullName evidence="1">Uncharacterized protein</fullName>
    </submittedName>
</protein>
<sequence length="122" mass="14086">MATTVCRNSTFSCTRVIGESRNKPEFKYLHSQNSTLMKTGDRVSHGTIKLDLSSMSNKSFRLERIQDSMWGRAPSCLKVTTRNACLFCSRHSVGLQKHKRTHCSDYKFFLPDTHRTRLLNKE</sequence>
<evidence type="ECO:0000313" key="2">
    <source>
        <dbReference type="Proteomes" id="UP000887116"/>
    </source>
</evidence>
<accession>A0A8X6KXS3</accession>
<dbReference type="AlphaFoldDB" id="A0A8X6KXS3"/>
<name>A0A8X6KXS3_TRICU</name>
<comment type="caution">
    <text evidence="1">The sequence shown here is derived from an EMBL/GenBank/DDBJ whole genome shotgun (WGS) entry which is preliminary data.</text>
</comment>
<evidence type="ECO:0000313" key="1">
    <source>
        <dbReference type="EMBL" id="GFQ90410.1"/>
    </source>
</evidence>
<dbReference type="EMBL" id="BMAO01003824">
    <property type="protein sequence ID" value="GFQ90410.1"/>
    <property type="molecule type" value="Genomic_DNA"/>
</dbReference>
<gene>
    <name evidence="1" type="ORF">TNCT_118681</name>
</gene>
<proteinExistence type="predicted"/>
<keyword evidence="2" id="KW-1185">Reference proteome</keyword>